<name>B0DZE3_LACBS</name>
<evidence type="ECO:0000313" key="1">
    <source>
        <dbReference type="EMBL" id="EDQ99999.1"/>
    </source>
</evidence>
<dbReference type="KEGG" id="lbc:LACBIDRAFT_314881"/>
<dbReference type="GeneID" id="6084968"/>
<dbReference type="InParanoid" id="B0DZE3"/>
<dbReference type="EMBL" id="DS547155">
    <property type="protein sequence ID" value="EDQ99999.1"/>
    <property type="molecule type" value="Genomic_DNA"/>
</dbReference>
<protein>
    <submittedName>
        <fullName evidence="1">Predicted protein</fullName>
    </submittedName>
</protein>
<gene>
    <name evidence="1" type="ORF">LACBIDRAFT_314881</name>
</gene>
<reference evidence="1 2" key="1">
    <citation type="journal article" date="2008" name="Nature">
        <title>The genome of Laccaria bicolor provides insights into mycorrhizal symbiosis.</title>
        <authorList>
            <person name="Martin F."/>
            <person name="Aerts A."/>
            <person name="Ahren D."/>
            <person name="Brun A."/>
            <person name="Danchin E.G.J."/>
            <person name="Duchaussoy F."/>
            <person name="Gibon J."/>
            <person name="Kohler A."/>
            <person name="Lindquist E."/>
            <person name="Pereda V."/>
            <person name="Salamov A."/>
            <person name="Shapiro H.J."/>
            <person name="Wuyts J."/>
            <person name="Blaudez D."/>
            <person name="Buee M."/>
            <person name="Brokstein P."/>
            <person name="Canbaeck B."/>
            <person name="Cohen D."/>
            <person name="Courty P.E."/>
            <person name="Coutinho P.M."/>
            <person name="Delaruelle C."/>
            <person name="Detter J.C."/>
            <person name="Deveau A."/>
            <person name="DiFazio S."/>
            <person name="Duplessis S."/>
            <person name="Fraissinet-Tachet L."/>
            <person name="Lucic E."/>
            <person name="Frey-Klett P."/>
            <person name="Fourrey C."/>
            <person name="Feussner I."/>
            <person name="Gay G."/>
            <person name="Grimwood J."/>
            <person name="Hoegger P.J."/>
            <person name="Jain P."/>
            <person name="Kilaru S."/>
            <person name="Labbe J."/>
            <person name="Lin Y.C."/>
            <person name="Legue V."/>
            <person name="Le Tacon F."/>
            <person name="Marmeisse R."/>
            <person name="Melayah D."/>
            <person name="Montanini B."/>
            <person name="Muratet M."/>
            <person name="Nehls U."/>
            <person name="Niculita-Hirzel H."/>
            <person name="Oudot-Le Secq M.P."/>
            <person name="Peter M."/>
            <person name="Quesneville H."/>
            <person name="Rajashekar B."/>
            <person name="Reich M."/>
            <person name="Rouhier N."/>
            <person name="Schmutz J."/>
            <person name="Yin T."/>
            <person name="Chalot M."/>
            <person name="Henrissat B."/>
            <person name="Kuees U."/>
            <person name="Lucas S."/>
            <person name="Van de Peer Y."/>
            <person name="Podila G.K."/>
            <person name="Polle A."/>
            <person name="Pukkila P.J."/>
            <person name="Richardson P.M."/>
            <person name="Rouze P."/>
            <person name="Sanders I.R."/>
            <person name="Stajich J.E."/>
            <person name="Tunlid A."/>
            <person name="Tuskan G."/>
            <person name="Grigoriev I.V."/>
        </authorList>
    </citation>
    <scope>NUCLEOTIDE SEQUENCE [LARGE SCALE GENOMIC DNA]</scope>
    <source>
        <strain evidence="2">S238N-H82 / ATCC MYA-4686</strain>
    </source>
</reference>
<proteinExistence type="predicted"/>
<accession>B0DZE3</accession>
<organism evidence="2">
    <name type="scientific">Laccaria bicolor (strain S238N-H82 / ATCC MYA-4686)</name>
    <name type="common">Bicoloured deceiver</name>
    <name type="synonym">Laccaria laccata var. bicolor</name>
    <dbReference type="NCBI Taxonomy" id="486041"/>
    <lineage>
        <taxon>Eukaryota</taxon>
        <taxon>Fungi</taxon>
        <taxon>Dikarya</taxon>
        <taxon>Basidiomycota</taxon>
        <taxon>Agaricomycotina</taxon>
        <taxon>Agaricomycetes</taxon>
        <taxon>Agaricomycetidae</taxon>
        <taxon>Agaricales</taxon>
        <taxon>Agaricineae</taxon>
        <taxon>Hydnangiaceae</taxon>
        <taxon>Laccaria</taxon>
    </lineage>
</organism>
<evidence type="ECO:0000313" key="2">
    <source>
        <dbReference type="Proteomes" id="UP000001194"/>
    </source>
</evidence>
<dbReference type="AlphaFoldDB" id="B0DZE3"/>
<dbReference type="HOGENOM" id="CLU_3087644_0_0_1"/>
<dbReference type="Proteomes" id="UP000001194">
    <property type="component" value="Unassembled WGS sequence"/>
</dbReference>
<keyword evidence="2" id="KW-1185">Reference proteome</keyword>
<dbReference type="RefSeq" id="XP_001889309.1">
    <property type="nucleotide sequence ID" value="XM_001889274.1"/>
</dbReference>
<sequence>MNLWLLFVPIFPDTTQPLDESFEFTHQCRFGSTHRPDNLLCPLFRAPPNTSI</sequence>